<name>A0ABP9ST43_9ACTN</name>
<comment type="caution">
    <text evidence="1">The sequence shown here is derived from an EMBL/GenBank/DDBJ whole genome shotgun (WGS) entry which is preliminary data.</text>
</comment>
<dbReference type="Proteomes" id="UP001501570">
    <property type="component" value="Unassembled WGS sequence"/>
</dbReference>
<organism evidence="1 2">
    <name type="scientific">Rugosimonospora acidiphila</name>
    <dbReference type="NCBI Taxonomy" id="556531"/>
    <lineage>
        <taxon>Bacteria</taxon>
        <taxon>Bacillati</taxon>
        <taxon>Actinomycetota</taxon>
        <taxon>Actinomycetes</taxon>
        <taxon>Micromonosporales</taxon>
        <taxon>Micromonosporaceae</taxon>
        <taxon>Rugosimonospora</taxon>
    </lineage>
</organism>
<dbReference type="EMBL" id="BAABJQ010000095">
    <property type="protein sequence ID" value="GAA5202555.1"/>
    <property type="molecule type" value="Genomic_DNA"/>
</dbReference>
<protein>
    <submittedName>
        <fullName evidence="1">Uncharacterized protein</fullName>
    </submittedName>
</protein>
<proteinExistence type="predicted"/>
<evidence type="ECO:0000313" key="2">
    <source>
        <dbReference type="Proteomes" id="UP001501570"/>
    </source>
</evidence>
<accession>A0ABP9ST43</accession>
<keyword evidence="2" id="KW-1185">Reference proteome</keyword>
<gene>
    <name evidence="1" type="ORF">GCM10023322_84290</name>
</gene>
<reference evidence="2" key="1">
    <citation type="journal article" date="2019" name="Int. J. Syst. Evol. Microbiol.">
        <title>The Global Catalogue of Microorganisms (GCM) 10K type strain sequencing project: providing services to taxonomists for standard genome sequencing and annotation.</title>
        <authorList>
            <consortium name="The Broad Institute Genomics Platform"/>
            <consortium name="The Broad Institute Genome Sequencing Center for Infectious Disease"/>
            <person name="Wu L."/>
            <person name="Ma J."/>
        </authorList>
    </citation>
    <scope>NUCLEOTIDE SEQUENCE [LARGE SCALE GENOMIC DNA]</scope>
    <source>
        <strain evidence="2">JCM 18304</strain>
    </source>
</reference>
<evidence type="ECO:0000313" key="1">
    <source>
        <dbReference type="EMBL" id="GAA5202555.1"/>
    </source>
</evidence>
<sequence>MLILPLPTRSGVEGESFTAFPAKDGEERAIVEAAIGWGNENY</sequence>